<evidence type="ECO:0000259" key="15">
    <source>
        <dbReference type="PROSITE" id="PS51057"/>
    </source>
</evidence>
<evidence type="ECO:0000256" key="12">
    <source>
        <dbReference type="SAM" id="Coils"/>
    </source>
</evidence>
<evidence type="ECO:0000259" key="14">
    <source>
        <dbReference type="PROSITE" id="PS50071"/>
    </source>
</evidence>
<dbReference type="Pfam" id="PF00046">
    <property type="entry name" value="Homeodomain"/>
    <property type="match status" value="1"/>
</dbReference>
<dbReference type="FunFam" id="1.10.10.60:FF:000679">
    <property type="entry name" value="Homeobox protein aristaless"/>
    <property type="match status" value="1"/>
</dbReference>
<feature type="coiled-coil region" evidence="12">
    <location>
        <begin position="770"/>
        <end position="797"/>
    </location>
</feature>
<keyword evidence="4" id="KW-0563">Paired box</keyword>
<dbReference type="PROSITE" id="PS00034">
    <property type="entry name" value="PAIRED_1"/>
    <property type="match status" value="1"/>
</dbReference>
<evidence type="ECO:0000256" key="4">
    <source>
        <dbReference type="ARBA" id="ARBA00022724"/>
    </source>
</evidence>
<evidence type="ECO:0000256" key="10">
    <source>
        <dbReference type="PROSITE-ProRule" id="PRU00108"/>
    </source>
</evidence>
<dbReference type="PROSITE" id="PS50071">
    <property type="entry name" value="HOMEOBOX_2"/>
    <property type="match status" value="1"/>
</dbReference>
<dbReference type="InterPro" id="IPR001356">
    <property type="entry name" value="HD"/>
</dbReference>
<accession>A0A8E0RZ84</accession>
<reference evidence="16" key="1">
    <citation type="submission" date="2019-05" db="EMBL/GenBank/DDBJ databases">
        <title>Annotation for the trematode Fasciolopsis buski.</title>
        <authorList>
            <person name="Choi Y.-J."/>
        </authorList>
    </citation>
    <scope>NUCLEOTIDE SEQUENCE</scope>
    <source>
        <strain evidence="16">HT</strain>
        <tissue evidence="16">Whole worm</tissue>
    </source>
</reference>
<keyword evidence="17" id="KW-1185">Reference proteome</keyword>
<dbReference type="GO" id="GO:0005634">
    <property type="term" value="C:nucleus"/>
    <property type="evidence" value="ECO:0007669"/>
    <property type="project" value="UniProtKB-SubCell"/>
</dbReference>
<name>A0A8E0RZ84_9TREM</name>
<dbReference type="PRINTS" id="PR00027">
    <property type="entry name" value="PAIREDBOX"/>
</dbReference>
<evidence type="ECO:0000256" key="11">
    <source>
        <dbReference type="RuleBase" id="RU000682"/>
    </source>
</evidence>
<dbReference type="CDD" id="cd00131">
    <property type="entry name" value="PAX"/>
    <property type="match status" value="1"/>
</dbReference>
<comment type="caution">
    <text evidence="16">The sequence shown here is derived from an EMBL/GenBank/DDBJ whole genome shotgun (WGS) entry which is preliminary data.</text>
</comment>
<proteinExistence type="inferred from homology"/>
<dbReference type="GO" id="GO:0000981">
    <property type="term" value="F:DNA-binding transcription factor activity, RNA polymerase II-specific"/>
    <property type="evidence" value="ECO:0007669"/>
    <property type="project" value="InterPro"/>
</dbReference>
<feature type="compositionally biased region" description="Polar residues" evidence="13">
    <location>
        <begin position="514"/>
        <end position="527"/>
    </location>
</feature>
<dbReference type="PROSITE" id="PS00027">
    <property type="entry name" value="HOMEOBOX_1"/>
    <property type="match status" value="1"/>
</dbReference>
<dbReference type="CDD" id="cd00086">
    <property type="entry name" value="homeodomain"/>
    <property type="match status" value="1"/>
</dbReference>
<feature type="region of interest" description="Disordered" evidence="13">
    <location>
        <begin position="1"/>
        <end position="38"/>
    </location>
</feature>
<dbReference type="FunFam" id="1.10.10.10:FF:000003">
    <property type="entry name" value="Paired box protein Pax-6"/>
    <property type="match status" value="1"/>
</dbReference>
<dbReference type="InterPro" id="IPR001523">
    <property type="entry name" value="Paired_dom"/>
</dbReference>
<feature type="compositionally biased region" description="Polar residues" evidence="13">
    <location>
        <begin position="339"/>
        <end position="353"/>
    </location>
</feature>
<dbReference type="InterPro" id="IPR009057">
    <property type="entry name" value="Homeodomain-like_sf"/>
</dbReference>
<feature type="region of interest" description="Disordered" evidence="13">
    <location>
        <begin position="509"/>
        <end position="542"/>
    </location>
</feature>
<organism evidence="16 17">
    <name type="scientific">Fasciolopsis buskii</name>
    <dbReference type="NCBI Taxonomy" id="27845"/>
    <lineage>
        <taxon>Eukaryota</taxon>
        <taxon>Metazoa</taxon>
        <taxon>Spiralia</taxon>
        <taxon>Lophotrochozoa</taxon>
        <taxon>Platyhelminthes</taxon>
        <taxon>Trematoda</taxon>
        <taxon>Digenea</taxon>
        <taxon>Plagiorchiida</taxon>
        <taxon>Echinostomata</taxon>
        <taxon>Echinostomatoidea</taxon>
        <taxon>Fasciolidae</taxon>
        <taxon>Fasciolopsis</taxon>
    </lineage>
</organism>
<evidence type="ECO:0000256" key="7">
    <source>
        <dbReference type="ARBA" id="ARBA00023155"/>
    </source>
</evidence>
<evidence type="ECO:0000313" key="16">
    <source>
        <dbReference type="EMBL" id="KAA0193542.1"/>
    </source>
</evidence>
<evidence type="ECO:0000256" key="8">
    <source>
        <dbReference type="ARBA" id="ARBA00023163"/>
    </source>
</evidence>
<keyword evidence="7 10" id="KW-0371">Homeobox</keyword>
<dbReference type="PANTHER" id="PTHR45636:SF41">
    <property type="entry name" value="PAIRED BOX PROTEIN PAX-6-RELATED"/>
    <property type="match status" value="1"/>
</dbReference>
<feature type="compositionally biased region" description="Polar residues" evidence="13">
    <location>
        <begin position="678"/>
        <end position="696"/>
    </location>
</feature>
<evidence type="ECO:0000256" key="3">
    <source>
        <dbReference type="ARBA" id="ARBA00022473"/>
    </source>
</evidence>
<feature type="compositionally biased region" description="Polar residues" evidence="13">
    <location>
        <begin position="593"/>
        <end position="631"/>
    </location>
</feature>
<feature type="region of interest" description="Disordered" evidence="13">
    <location>
        <begin position="740"/>
        <end position="769"/>
    </location>
</feature>
<evidence type="ECO:0000256" key="1">
    <source>
        <dbReference type="ARBA" id="ARBA00004123"/>
    </source>
</evidence>
<dbReference type="PROSITE" id="PS51057">
    <property type="entry name" value="PAIRED_2"/>
    <property type="match status" value="1"/>
</dbReference>
<evidence type="ECO:0000313" key="17">
    <source>
        <dbReference type="Proteomes" id="UP000728185"/>
    </source>
</evidence>
<feature type="DNA-binding region" description="Homeobox" evidence="10">
    <location>
        <begin position="852"/>
        <end position="911"/>
    </location>
</feature>
<dbReference type="InterPro" id="IPR036388">
    <property type="entry name" value="WH-like_DNA-bd_sf"/>
</dbReference>
<evidence type="ECO:0000256" key="2">
    <source>
        <dbReference type="ARBA" id="ARBA00005733"/>
    </source>
</evidence>
<dbReference type="SMART" id="SM00389">
    <property type="entry name" value="HOX"/>
    <property type="match status" value="1"/>
</dbReference>
<protein>
    <submittedName>
        <fullName evidence="16">Eyeless</fullName>
    </submittedName>
</protein>
<evidence type="ECO:0000256" key="13">
    <source>
        <dbReference type="SAM" id="MobiDB-lite"/>
    </source>
</evidence>
<evidence type="ECO:0000256" key="6">
    <source>
        <dbReference type="ARBA" id="ARBA00023125"/>
    </source>
</evidence>
<dbReference type="Proteomes" id="UP000728185">
    <property type="component" value="Unassembled WGS sequence"/>
</dbReference>
<dbReference type="FunFam" id="1.10.10.10:FF:000069">
    <property type="entry name" value="Paired box protein Pax-6"/>
    <property type="match status" value="1"/>
</dbReference>
<feature type="region of interest" description="Disordered" evidence="13">
    <location>
        <begin position="336"/>
        <end position="379"/>
    </location>
</feature>
<dbReference type="EMBL" id="LUCM01004962">
    <property type="protein sequence ID" value="KAA0193542.1"/>
    <property type="molecule type" value="Genomic_DNA"/>
</dbReference>
<dbReference type="OrthoDB" id="3225452at2759"/>
<feature type="domain" description="Paired" evidence="15">
    <location>
        <begin position="27"/>
        <end position="153"/>
    </location>
</feature>
<dbReference type="SUPFAM" id="SSF46689">
    <property type="entry name" value="Homeodomain-like"/>
    <property type="match status" value="2"/>
</dbReference>
<dbReference type="GO" id="GO:0000978">
    <property type="term" value="F:RNA polymerase II cis-regulatory region sequence-specific DNA binding"/>
    <property type="evidence" value="ECO:0007669"/>
    <property type="project" value="TreeGrafter"/>
</dbReference>
<keyword evidence="3" id="KW-0217">Developmental protein</keyword>
<keyword evidence="6 10" id="KW-0238">DNA-binding</keyword>
<feature type="compositionally biased region" description="Low complexity" evidence="13">
    <location>
        <begin position="844"/>
        <end position="858"/>
    </location>
</feature>
<dbReference type="AlphaFoldDB" id="A0A8E0RZ84"/>
<dbReference type="InterPro" id="IPR043565">
    <property type="entry name" value="PAX_fam"/>
</dbReference>
<dbReference type="Pfam" id="PF00292">
    <property type="entry name" value="PAX"/>
    <property type="match status" value="1"/>
</dbReference>
<feature type="region of interest" description="Disordered" evidence="13">
    <location>
        <begin position="591"/>
        <end position="631"/>
    </location>
</feature>
<dbReference type="PANTHER" id="PTHR45636">
    <property type="entry name" value="PAIRED BOX PROTEIN PAX-6-RELATED-RELATED"/>
    <property type="match status" value="1"/>
</dbReference>
<evidence type="ECO:0000256" key="9">
    <source>
        <dbReference type="ARBA" id="ARBA00023242"/>
    </source>
</evidence>
<dbReference type="InterPro" id="IPR017970">
    <property type="entry name" value="Homeobox_CS"/>
</dbReference>
<dbReference type="Gene3D" id="1.10.10.60">
    <property type="entry name" value="Homeodomain-like"/>
    <property type="match status" value="1"/>
</dbReference>
<dbReference type="GO" id="GO:0048513">
    <property type="term" value="P:animal organ development"/>
    <property type="evidence" value="ECO:0007669"/>
    <property type="project" value="UniProtKB-ARBA"/>
</dbReference>
<keyword evidence="12" id="KW-0175">Coiled coil</keyword>
<dbReference type="InterPro" id="IPR043182">
    <property type="entry name" value="PAIRED_DNA-bd_dom"/>
</dbReference>
<keyword evidence="5" id="KW-0805">Transcription regulation</keyword>
<dbReference type="SMART" id="SM00351">
    <property type="entry name" value="PAX"/>
    <property type="match status" value="1"/>
</dbReference>
<keyword evidence="9 10" id="KW-0539">Nucleus</keyword>
<feature type="domain" description="Homeobox" evidence="14">
    <location>
        <begin position="850"/>
        <end position="910"/>
    </location>
</feature>
<dbReference type="Gene3D" id="1.10.10.10">
    <property type="entry name" value="Winged helix-like DNA-binding domain superfamily/Winged helix DNA-binding domain"/>
    <property type="match status" value="2"/>
</dbReference>
<keyword evidence="8" id="KW-0804">Transcription</keyword>
<gene>
    <name evidence="16" type="ORF">FBUS_07176</name>
</gene>
<feature type="region of interest" description="Disordered" evidence="13">
    <location>
        <begin position="816"/>
        <end position="864"/>
    </location>
</feature>
<comment type="similarity">
    <text evidence="2">Belongs to the paired homeobox family.</text>
</comment>
<feature type="compositionally biased region" description="Low complexity" evidence="13">
    <location>
        <begin position="257"/>
        <end position="272"/>
    </location>
</feature>
<evidence type="ECO:0000256" key="5">
    <source>
        <dbReference type="ARBA" id="ARBA00023015"/>
    </source>
</evidence>
<comment type="subcellular location">
    <subcellularLocation>
        <location evidence="1 10 11">Nucleus</location>
    </subcellularLocation>
</comment>
<feature type="region of interest" description="Disordered" evidence="13">
    <location>
        <begin position="255"/>
        <end position="294"/>
    </location>
</feature>
<feature type="region of interest" description="Disordered" evidence="13">
    <location>
        <begin position="678"/>
        <end position="699"/>
    </location>
</feature>
<sequence>MGSLSDSNELGEDRGKRKLRRGTLDQGHSGVNQLGGMFVNGRPLPDSTRQRIIELAHSGARPCDISRILQVSNGCVSKILCRYYETGSIRPKAIGGSKPRVATSSVVAKIDVYKRECPSIFAWEIRDRLLQEGICTPDNIPSVSSINRVLRNLSNESQRKLSSAAAAAAVAAAAVAAQAAQVQRNANAQVGFGLSPNTQHQVATNLIHMKYNFPGFPRPSASPALHFGSYTNSSGRIFSPNNSISSLCHPQARQVLSQPHQNSAYQQQQQASQRHHNSLPPTNAERHSTGFGMGSFPYRPAMSTDSRLVRTSGGHSNWSSDIGQFNMSMDYLPPVPAIHTSSEPTSIEQNSLRSVDRTDDAHGTTQPNNGEMNAPGRSPYDKFSDLLMSGHASAQASWAQASWAQAWYSAAAASAAGQQQPQTAAPKCDQLVADFHIPSHFPYWNPYRLNPGWKGSTSASDIALPYKDMRQMDDLTALSKLGLMNSNRTVIDTEMTRFGGTATDTCCRTDYEQSPHNTTENSMQTHSPIGPNEIANHKSSDDVDFTWRTQTDHQLRPEEGNRSHHISNTIEHTEVDSHRDHQQYNSVRKIALTDQTTPNQSFTNDLGSSNENRLSINSDHQNSTDLGSYNQGGLKEAKPLYANEIGTTALQELTSQIPIAVMHGEKNKRDTTEVNPNYAENASRTEPASSSATGNPWSYHESGSVELQKLNRIMLGLENVNNSCLSKTYDPDGDHFQCAEQRSEKQKITNPDDIIGERGSARQASDGGYLMNAEKNLEDLEQRMNGHKNRKTDEQENSGLTSSSCMAYCEAFSPNSASNDQPLSVNSDLDLSPVAGDTNRPESRSSSSKPKQQRSRTSFTNDQLEELEREFERTHYPDVFAREKLSSRIFLPEARIQVWFSNRRAKWRREEKMRMKQLDLKTTSSITPPMRNERTCLNMFTTGLEHNLPTLFTVDVLERDKPHGLSGVPDIPTTTQTVVGLSGHANSDEPPSFGFTKFDHTNRSSYDCAYDEPVLDKRWSYLPLLQQHHHSQLQHQQIQSNTNQHAFGIPGSHIQLLETGELSKTYV</sequence>
<feature type="compositionally biased region" description="Polar residues" evidence="13">
    <location>
        <begin position="816"/>
        <end position="829"/>
    </location>
</feature>